<evidence type="ECO:0000256" key="1">
    <source>
        <dbReference type="ARBA" id="ARBA00022553"/>
    </source>
</evidence>
<dbReference type="GO" id="GO:0016787">
    <property type="term" value="F:hydrolase activity"/>
    <property type="evidence" value="ECO:0007669"/>
    <property type="project" value="UniProtKB-KW"/>
</dbReference>
<evidence type="ECO:0000256" key="3">
    <source>
        <dbReference type="ARBA" id="ARBA00022722"/>
    </source>
</evidence>
<dbReference type="PANTHER" id="PTHR33397:SF5">
    <property type="entry name" value="RNASE YUTE-RELATED"/>
    <property type="match status" value="1"/>
</dbReference>
<dbReference type="NCBIfam" id="NF047751">
    <property type="entry name" value="HepT_toxin"/>
    <property type="match status" value="1"/>
</dbReference>
<dbReference type="InterPro" id="IPR037038">
    <property type="entry name" value="HepT-like_sf"/>
</dbReference>
<dbReference type="GO" id="GO:0110001">
    <property type="term" value="C:toxin-antitoxin complex"/>
    <property type="evidence" value="ECO:0007669"/>
    <property type="project" value="InterPro"/>
</dbReference>
<evidence type="ECO:0000256" key="2">
    <source>
        <dbReference type="ARBA" id="ARBA00022649"/>
    </source>
</evidence>
<protein>
    <submittedName>
        <fullName evidence="6">DUF86 domain-containing protein</fullName>
    </submittedName>
</protein>
<dbReference type="Proteomes" id="UP000586031">
    <property type="component" value="Unassembled WGS sequence"/>
</dbReference>
<accession>A0A7J4TIM3</accession>
<dbReference type="GO" id="GO:0004540">
    <property type="term" value="F:RNA nuclease activity"/>
    <property type="evidence" value="ECO:0007669"/>
    <property type="project" value="InterPro"/>
</dbReference>
<evidence type="ECO:0000256" key="5">
    <source>
        <dbReference type="ARBA" id="ARBA00024207"/>
    </source>
</evidence>
<keyword evidence="1" id="KW-0597">Phosphoprotein</keyword>
<gene>
    <name evidence="6" type="ORF">HA271_05505</name>
</gene>
<dbReference type="Pfam" id="PF01934">
    <property type="entry name" value="HepT-like"/>
    <property type="match status" value="1"/>
</dbReference>
<dbReference type="InterPro" id="IPR008201">
    <property type="entry name" value="HepT-like"/>
</dbReference>
<reference evidence="7" key="1">
    <citation type="journal article" date="2020" name="bioRxiv">
        <title>A rank-normalized archaeal taxonomy based on genome phylogeny resolves widespread incomplete and uneven classifications.</title>
        <authorList>
            <person name="Rinke C."/>
            <person name="Chuvochina M."/>
            <person name="Mussig A.J."/>
            <person name="Chaumeil P.-A."/>
            <person name="Waite D.W."/>
            <person name="Whitman W.B."/>
            <person name="Parks D.H."/>
            <person name="Hugenholtz P."/>
        </authorList>
    </citation>
    <scope>NUCLEOTIDE SEQUENCE [LARGE SCALE GENOMIC DNA]</scope>
</reference>
<dbReference type="EMBL" id="DUHE01000154">
    <property type="protein sequence ID" value="HII84286.1"/>
    <property type="molecule type" value="Genomic_DNA"/>
</dbReference>
<dbReference type="PANTHER" id="PTHR33397">
    <property type="entry name" value="UPF0331 PROTEIN YUTE"/>
    <property type="match status" value="1"/>
</dbReference>
<sequence>MDKERIYIKIDEMDQYLREIDEIMPSSSTEYIYDLVKRRALERLLQITIEAVMDVSAILVKEMKLGLPYHEEDFLDKMSGTVLSPDLVMKLRKMKGFRNVLVHGYSQIDNQRVYEIFTQDLGDITLFKQAVIEFLESQKD</sequence>
<dbReference type="Gene3D" id="1.20.120.580">
    <property type="entry name" value="bsu32300-like"/>
    <property type="match status" value="1"/>
</dbReference>
<evidence type="ECO:0000313" key="7">
    <source>
        <dbReference type="Proteomes" id="UP000586031"/>
    </source>
</evidence>
<dbReference type="AlphaFoldDB" id="A0A7J4TIM3"/>
<keyword evidence="2" id="KW-1277">Toxin-antitoxin system</keyword>
<comment type="caution">
    <text evidence="6">The sequence shown here is derived from an EMBL/GenBank/DDBJ whole genome shotgun (WGS) entry which is preliminary data.</text>
</comment>
<organism evidence="6 7">
    <name type="scientific">Methanobacterium subterraneum</name>
    <dbReference type="NCBI Taxonomy" id="59277"/>
    <lineage>
        <taxon>Archaea</taxon>
        <taxon>Methanobacteriati</taxon>
        <taxon>Methanobacteriota</taxon>
        <taxon>Methanomada group</taxon>
        <taxon>Methanobacteria</taxon>
        <taxon>Methanobacteriales</taxon>
        <taxon>Methanobacteriaceae</taxon>
        <taxon>Methanobacterium</taxon>
    </lineage>
</organism>
<keyword evidence="3" id="KW-0540">Nuclease</keyword>
<keyword evidence="4" id="KW-0378">Hydrolase</keyword>
<proteinExistence type="inferred from homology"/>
<evidence type="ECO:0000313" key="6">
    <source>
        <dbReference type="EMBL" id="HII84286.1"/>
    </source>
</evidence>
<name>A0A7J4TIM3_9EURY</name>
<dbReference type="InterPro" id="IPR052379">
    <property type="entry name" value="Type_VII_TA_RNase"/>
</dbReference>
<comment type="similarity">
    <text evidence="5">Belongs to the HepT RNase toxin family.</text>
</comment>
<evidence type="ECO:0000256" key="4">
    <source>
        <dbReference type="ARBA" id="ARBA00022801"/>
    </source>
</evidence>